<keyword evidence="3" id="KW-1185">Reference proteome</keyword>
<feature type="region of interest" description="Disordered" evidence="1">
    <location>
        <begin position="29"/>
        <end position="63"/>
    </location>
</feature>
<evidence type="ECO:0000313" key="3">
    <source>
        <dbReference type="Proteomes" id="UP001064896"/>
    </source>
</evidence>
<reference evidence="2" key="1">
    <citation type="submission" date="2020-05" db="EMBL/GenBank/DDBJ databases">
        <title>Complete genome sequence of Pseudomonas sp. Sm006.</title>
        <authorList>
            <person name="Takeuchi K."/>
            <person name="Someya N."/>
        </authorList>
    </citation>
    <scope>NUCLEOTIDE SEQUENCE</scope>
    <source>
        <strain evidence="2">Sm006</strain>
    </source>
</reference>
<gene>
    <name evidence="2" type="ORF">PSm6_59780</name>
</gene>
<name>A0ABM7LJ08_9PSED</name>
<organism evidence="2 3">
    <name type="scientific">Pseudomonas solani</name>
    <dbReference type="NCBI Taxonomy" id="2731552"/>
    <lineage>
        <taxon>Bacteria</taxon>
        <taxon>Pseudomonadati</taxon>
        <taxon>Pseudomonadota</taxon>
        <taxon>Gammaproteobacteria</taxon>
        <taxon>Pseudomonadales</taxon>
        <taxon>Pseudomonadaceae</taxon>
        <taxon>Pseudomonas</taxon>
    </lineage>
</organism>
<feature type="compositionally biased region" description="Basic and acidic residues" evidence="1">
    <location>
        <begin position="54"/>
        <end position="63"/>
    </location>
</feature>
<dbReference type="Proteomes" id="UP001064896">
    <property type="component" value="Chromosome"/>
</dbReference>
<dbReference type="EMBL" id="AP023081">
    <property type="protein sequence ID" value="BCD89571.1"/>
    <property type="molecule type" value="Genomic_DNA"/>
</dbReference>
<sequence>MNEEVRAFLGGDEAEAFFIVEPFDGAGLTSGHDVSPGKCNGIDAGTSGSRLRAKAKEAEEMKD</sequence>
<protein>
    <submittedName>
        <fullName evidence="2">Uncharacterized protein</fullName>
    </submittedName>
</protein>
<accession>A0ABM7LJ08</accession>
<proteinExistence type="predicted"/>
<evidence type="ECO:0000256" key="1">
    <source>
        <dbReference type="SAM" id="MobiDB-lite"/>
    </source>
</evidence>
<evidence type="ECO:0000313" key="2">
    <source>
        <dbReference type="EMBL" id="BCD89571.1"/>
    </source>
</evidence>